<reference evidence="2 3" key="1">
    <citation type="journal article" date="2013" name="Int. J. Syst. Evol. Microbiol.">
        <title>Celerinatantimonas yamalensis sp. nov., a cold-adapted diazotrophic bacterium from a cold permafrost brine.</title>
        <authorList>
            <person name="Shcherbakova V."/>
            <person name="Chuvilskaya N."/>
            <person name="Rivkina E."/>
            <person name="Demidov N."/>
            <person name="Uchaeva V."/>
            <person name="Suetin S."/>
            <person name="Suzina N."/>
            <person name="Gilichinsky D."/>
        </authorList>
    </citation>
    <scope>NUCLEOTIDE SEQUENCE [LARGE SCALE GENOMIC DNA]</scope>
    <source>
        <strain evidence="2 3">C7</strain>
    </source>
</reference>
<dbReference type="PANTHER" id="PTHR36417:SF2">
    <property type="entry name" value="SELENOPROTEIN DOMAIN PROTEIN (AFU_ORTHOLOGUE AFUA_1G05220)"/>
    <property type="match status" value="1"/>
</dbReference>
<dbReference type="Gene3D" id="3.40.30.10">
    <property type="entry name" value="Glutaredoxin"/>
    <property type="match status" value="1"/>
</dbReference>
<comment type="caution">
    <text evidence="2">The sequence shown here is derived from an EMBL/GenBank/DDBJ whole genome shotgun (WGS) entry which is preliminary data.</text>
</comment>
<dbReference type="InterPro" id="IPR011893">
    <property type="entry name" value="Selenoprotein_Rdx-typ"/>
</dbReference>
<dbReference type="RefSeq" id="WP_408622218.1">
    <property type="nucleotide sequence ID" value="NZ_JBEQCT010000001.1"/>
</dbReference>
<dbReference type="EMBL" id="JBEQCT010000001">
    <property type="protein sequence ID" value="MFM2484078.1"/>
    <property type="molecule type" value="Genomic_DNA"/>
</dbReference>
<dbReference type="SUPFAM" id="SSF52833">
    <property type="entry name" value="Thioredoxin-like"/>
    <property type="match status" value="1"/>
</dbReference>
<protein>
    <submittedName>
        <fullName evidence="2">SelT/SelW/SelH family protein</fullName>
    </submittedName>
</protein>
<keyword evidence="3" id="KW-1185">Reference proteome</keyword>
<name>A0ABW9G3G3_9GAMM</name>
<dbReference type="PANTHER" id="PTHR36417">
    <property type="entry name" value="SELENOPROTEIN DOMAIN PROTEIN (AFU_ORTHOLOGUE AFUA_1G05220)"/>
    <property type="match status" value="1"/>
</dbReference>
<dbReference type="NCBIfam" id="TIGR02174">
    <property type="entry name" value="CXXU_selWTH"/>
    <property type="match status" value="1"/>
</dbReference>
<keyword evidence="1" id="KW-0676">Redox-active center</keyword>
<evidence type="ECO:0000313" key="2">
    <source>
        <dbReference type="EMBL" id="MFM2484078.1"/>
    </source>
</evidence>
<organism evidence="2 3">
    <name type="scientific">Celerinatantimonas yamalensis</name>
    <dbReference type="NCBI Taxonomy" id="559956"/>
    <lineage>
        <taxon>Bacteria</taxon>
        <taxon>Pseudomonadati</taxon>
        <taxon>Pseudomonadota</taxon>
        <taxon>Gammaproteobacteria</taxon>
        <taxon>Celerinatantimonadaceae</taxon>
        <taxon>Celerinatantimonas</taxon>
    </lineage>
</organism>
<gene>
    <name evidence="2" type="ORF">ABUE30_03200</name>
</gene>
<sequence>MSPVKPKISIHYCSLCRWLLRASWLAQELLFTFDDELAEVALCPGLKGGFDIYVNDELVWSRQQEGRFPEAKEIKQRVRDIIAPERELGHSDR</sequence>
<dbReference type="Proteomes" id="UP001629953">
    <property type="component" value="Unassembled WGS sequence"/>
</dbReference>
<evidence type="ECO:0000313" key="3">
    <source>
        <dbReference type="Proteomes" id="UP001629953"/>
    </source>
</evidence>
<proteinExistence type="predicted"/>
<accession>A0ABW9G3G3</accession>
<evidence type="ECO:0000256" key="1">
    <source>
        <dbReference type="ARBA" id="ARBA00023284"/>
    </source>
</evidence>
<dbReference type="Pfam" id="PF10262">
    <property type="entry name" value="Rdx"/>
    <property type="match status" value="1"/>
</dbReference>
<dbReference type="InterPro" id="IPR036249">
    <property type="entry name" value="Thioredoxin-like_sf"/>
</dbReference>